<dbReference type="InterPro" id="IPR029063">
    <property type="entry name" value="SAM-dependent_MTases_sf"/>
</dbReference>
<evidence type="ECO:0000256" key="2">
    <source>
        <dbReference type="ARBA" id="ARBA00022603"/>
    </source>
</evidence>
<dbReference type="PIRSF" id="PIRSF003085">
    <property type="entry name" value="CMAS"/>
    <property type="match status" value="1"/>
</dbReference>
<proteinExistence type="inferred from homology"/>
<protein>
    <submittedName>
        <fullName evidence="8">Cyclopropane mycolic acid synthase 1</fullName>
    </submittedName>
</protein>
<dbReference type="PANTHER" id="PTHR43667">
    <property type="entry name" value="CYCLOPROPANE-FATTY-ACYL-PHOSPHOLIPID SYNTHASE"/>
    <property type="match status" value="1"/>
</dbReference>
<dbReference type="GO" id="GO:0008610">
    <property type="term" value="P:lipid biosynthetic process"/>
    <property type="evidence" value="ECO:0007669"/>
    <property type="project" value="InterPro"/>
</dbReference>
<reference evidence="8" key="1">
    <citation type="submission" date="2019-05" db="EMBL/GenBank/DDBJ databases">
        <authorList>
            <person name="Naeem R."/>
            <person name="Antony C."/>
            <person name="Guan Q."/>
        </authorList>
    </citation>
    <scope>NUCLEOTIDE SEQUENCE</scope>
    <source>
        <strain evidence="8">2</strain>
    </source>
</reference>
<dbReference type="InterPro" id="IPR003333">
    <property type="entry name" value="CMAS"/>
</dbReference>
<feature type="binding site" evidence="7">
    <location>
        <begin position="95"/>
        <end position="96"/>
    </location>
    <ligand>
        <name>S-adenosyl-L-methionine</name>
        <dbReference type="ChEBI" id="CHEBI:59789"/>
    </ligand>
</feature>
<keyword evidence="2" id="KW-0489">Methyltransferase</keyword>
<dbReference type="SUPFAM" id="SSF53335">
    <property type="entry name" value="S-adenosyl-L-methionine-dependent methyltransferases"/>
    <property type="match status" value="1"/>
</dbReference>
<dbReference type="Gene3D" id="3.40.50.150">
    <property type="entry name" value="Vaccinia Virus protein VP39"/>
    <property type="match status" value="1"/>
</dbReference>
<dbReference type="CDD" id="cd02440">
    <property type="entry name" value="AdoMet_MTases"/>
    <property type="match status" value="1"/>
</dbReference>
<gene>
    <name evidence="8" type="primary">cmaA1_2</name>
    <name evidence="8" type="ORF">BIN_B_03772</name>
</gene>
<sequence>MGRFARGLRTTAAPVVTASRFCTASRVTSPYRVVRNVCVESAGPWNPMIPARAVYTRTTVTAETQNLRPNFEDVQAHYDLSDDFFALFLDPTRTYTCAYFERDDMTLEEAQIAKIDLALGKLGLQPGMTLLDIGCGWGPAMLRALDKHDVNVVGLTLSKNQVAYVEEQLAASDSTRSKRILLQGWEQFHEPVDRIVAIGPLEHFGYDRYDHFFQKVYDLLPPDGTMLLHTIVVLSRQEIEERQLPLTIRHMHFVKFLLEEIFPGGRLPTVAMIEEHAAKVGFTIARTHRLRLHYKRTLDMWAAALEAHKDEAIAIQSEEVYDRYMRYLTGCSELFRDGYTDLCQFTLVKR</sequence>
<feature type="binding site" evidence="7">
    <location>
        <begin position="130"/>
        <end position="138"/>
    </location>
    <ligand>
        <name>S-adenosyl-L-methionine</name>
        <dbReference type="ChEBI" id="CHEBI:59789"/>
    </ligand>
</feature>
<dbReference type="AlphaFoldDB" id="A0A653EU58"/>
<keyword evidence="4" id="KW-0949">S-adenosyl-L-methionine</keyword>
<evidence type="ECO:0000313" key="8">
    <source>
        <dbReference type="EMBL" id="VTP00853.1"/>
    </source>
</evidence>
<feature type="binding site" evidence="7">
    <location>
        <begin position="185"/>
        <end position="186"/>
    </location>
    <ligand>
        <name>S-adenosyl-L-methionine</name>
        <dbReference type="ChEBI" id="CHEBI:59789"/>
    </ligand>
</feature>
<dbReference type="GO" id="GO:0008168">
    <property type="term" value="F:methyltransferase activity"/>
    <property type="evidence" value="ECO:0007669"/>
    <property type="project" value="UniProtKB-KW"/>
</dbReference>
<evidence type="ECO:0000256" key="5">
    <source>
        <dbReference type="ARBA" id="ARBA00023098"/>
    </source>
</evidence>
<name>A0A653EU58_9MYCO</name>
<dbReference type="PANTHER" id="PTHR43667:SF1">
    <property type="entry name" value="CYCLOPROPANE-FATTY-ACYL-PHOSPHOLIPID SYNTHASE"/>
    <property type="match status" value="1"/>
</dbReference>
<dbReference type="EMBL" id="LR589109">
    <property type="protein sequence ID" value="VTP00853.1"/>
    <property type="molecule type" value="Genomic_DNA"/>
</dbReference>
<organism evidence="8">
    <name type="scientific">Mycobacterium riyadhense</name>
    <dbReference type="NCBI Taxonomy" id="486698"/>
    <lineage>
        <taxon>Bacteria</taxon>
        <taxon>Bacillati</taxon>
        <taxon>Actinomycetota</taxon>
        <taxon>Actinomycetes</taxon>
        <taxon>Mycobacteriales</taxon>
        <taxon>Mycobacteriaceae</taxon>
        <taxon>Mycobacterium</taxon>
    </lineage>
</organism>
<feature type="active site" evidence="6">
    <location>
        <position position="331"/>
    </location>
</feature>
<evidence type="ECO:0000256" key="1">
    <source>
        <dbReference type="ARBA" id="ARBA00010815"/>
    </source>
</evidence>
<accession>A0A653EU58</accession>
<feature type="binding site" evidence="7">
    <location>
        <begin position="156"/>
        <end position="161"/>
    </location>
    <ligand>
        <name>S-adenosyl-L-methionine</name>
        <dbReference type="ChEBI" id="CHEBI:59789"/>
    </ligand>
</feature>
<dbReference type="InterPro" id="IPR050723">
    <property type="entry name" value="CFA/CMAS"/>
</dbReference>
<dbReference type="Pfam" id="PF02353">
    <property type="entry name" value="CMAS"/>
    <property type="match status" value="1"/>
</dbReference>
<dbReference type="InterPro" id="IPR047672">
    <property type="entry name" value="CMAS_actinobact"/>
</dbReference>
<evidence type="ECO:0000256" key="3">
    <source>
        <dbReference type="ARBA" id="ARBA00022679"/>
    </source>
</evidence>
<keyword evidence="3" id="KW-0808">Transferase</keyword>
<evidence type="ECO:0000256" key="6">
    <source>
        <dbReference type="PIRSR" id="PIRSR003085-1"/>
    </source>
</evidence>
<evidence type="ECO:0000256" key="4">
    <source>
        <dbReference type="ARBA" id="ARBA00022691"/>
    </source>
</evidence>
<evidence type="ECO:0000256" key="7">
    <source>
        <dbReference type="PIRSR" id="PIRSR003085-2"/>
    </source>
</evidence>
<dbReference type="GO" id="GO:0032259">
    <property type="term" value="P:methylation"/>
    <property type="evidence" value="ECO:0007669"/>
    <property type="project" value="UniProtKB-KW"/>
</dbReference>
<dbReference type="FunFam" id="3.40.50.150:FF:000115">
    <property type="entry name" value="Cyclopropane mycolic acid synthase 1"/>
    <property type="match status" value="1"/>
</dbReference>
<comment type="similarity">
    <text evidence="1">Belongs to the CFA/CMAS family.</text>
</comment>
<keyword evidence="5" id="KW-0443">Lipid metabolism</keyword>
<dbReference type="NCBIfam" id="NF040660">
    <property type="entry name" value="mycolic_MTase"/>
    <property type="match status" value="1"/>
</dbReference>